<dbReference type="SUPFAM" id="SSF53335">
    <property type="entry name" value="S-adenosyl-L-methionine-dependent methyltransferases"/>
    <property type="match status" value="1"/>
</dbReference>
<keyword evidence="5 7" id="KW-0496">Mitochondrion</keyword>
<evidence type="ECO:0000256" key="2">
    <source>
        <dbReference type="ARBA" id="ARBA00005891"/>
    </source>
</evidence>
<dbReference type="PANTHER" id="PTHR12049:SF7">
    <property type="entry name" value="PROTEIN ARGININE METHYLTRANSFERASE NDUFAF7, MITOCHONDRIAL"/>
    <property type="match status" value="1"/>
</dbReference>
<dbReference type="EMBL" id="FR904632">
    <property type="protein sequence ID" value="CDQ68539.1"/>
    <property type="molecule type" value="Genomic_DNA"/>
</dbReference>
<dbReference type="GO" id="GO:0032259">
    <property type="term" value="P:methylation"/>
    <property type="evidence" value="ECO:0007669"/>
    <property type="project" value="UniProtKB-KW"/>
</dbReference>
<dbReference type="Proteomes" id="UP000193380">
    <property type="component" value="Unassembled WGS sequence"/>
</dbReference>
<dbReference type="InterPro" id="IPR038375">
    <property type="entry name" value="NDUFAF7_sf"/>
</dbReference>
<keyword evidence="3 7" id="KW-0489">Methyltransferase</keyword>
<dbReference type="GO" id="GO:0035243">
    <property type="term" value="F:protein-arginine omega-N symmetric methyltransferase activity"/>
    <property type="evidence" value="ECO:0007669"/>
    <property type="project" value="UniProtKB-EC"/>
</dbReference>
<comment type="subcellular location">
    <subcellularLocation>
        <location evidence="1 7">Mitochondrion</location>
    </subcellularLocation>
</comment>
<dbReference type="GO" id="GO:0032981">
    <property type="term" value="P:mitochondrial respiratory chain complex I assembly"/>
    <property type="evidence" value="ECO:0007669"/>
    <property type="project" value="TreeGrafter"/>
</dbReference>
<accession>A0A060WTY5</accession>
<dbReference type="PANTHER" id="PTHR12049">
    <property type="entry name" value="PROTEIN ARGININE METHYLTRANSFERASE NDUFAF7, MITOCHONDRIAL"/>
    <property type="match status" value="1"/>
</dbReference>
<feature type="region of interest" description="Disordered" evidence="8">
    <location>
        <begin position="117"/>
        <end position="143"/>
    </location>
</feature>
<dbReference type="Pfam" id="PF02636">
    <property type="entry name" value="Methyltransf_28"/>
    <property type="match status" value="1"/>
</dbReference>
<evidence type="ECO:0000256" key="6">
    <source>
        <dbReference type="ARBA" id="ARBA00048612"/>
    </source>
</evidence>
<protein>
    <recommendedName>
        <fullName evidence="7">Protein arginine methyltransferase NDUFAF7</fullName>
        <ecNumber evidence="7">2.1.1.320</ecNumber>
    </recommendedName>
</protein>
<dbReference type="InterPro" id="IPR029063">
    <property type="entry name" value="SAM-dependent_MTases_sf"/>
</dbReference>
<sequence>MSTSPTDLFIGKLHGNGFKGHKLHDVLASPGSADLTADVDYSYLRRMAGATVACMGPVSQKDFLKNMGIDTRLQVLLRNCADPSTRAQLIQGYDMLTNPLKMGERFQFFTMLNHSRLTRPEPEQSKGGKKMAPVPKKGPAPLPNMSLCLEHRNII</sequence>
<dbReference type="Gene3D" id="3.40.50.12710">
    <property type="match status" value="1"/>
</dbReference>
<gene>
    <name evidence="9" type="ORF">GSONMT00063686001</name>
</gene>
<dbReference type="AlphaFoldDB" id="A0A060WTY5"/>
<dbReference type="InterPro" id="IPR003788">
    <property type="entry name" value="NDUFAF7"/>
</dbReference>
<comment type="catalytic activity">
    <reaction evidence="6 7">
        <text>L-arginyl-[protein] + 2 S-adenosyl-L-methionine = N(omega),N(omega)'-dimethyl-L-arginyl-[protein] + 2 S-adenosyl-L-homocysteine + 2 H(+)</text>
        <dbReference type="Rhea" id="RHEA:48108"/>
        <dbReference type="Rhea" id="RHEA-COMP:10532"/>
        <dbReference type="Rhea" id="RHEA-COMP:11992"/>
        <dbReference type="ChEBI" id="CHEBI:15378"/>
        <dbReference type="ChEBI" id="CHEBI:29965"/>
        <dbReference type="ChEBI" id="CHEBI:57856"/>
        <dbReference type="ChEBI" id="CHEBI:59789"/>
        <dbReference type="ChEBI" id="CHEBI:88221"/>
        <dbReference type="EC" id="2.1.1.320"/>
    </reaction>
</comment>
<dbReference type="PaxDb" id="8022-A0A060WTY5"/>
<evidence type="ECO:0000256" key="5">
    <source>
        <dbReference type="ARBA" id="ARBA00023128"/>
    </source>
</evidence>
<dbReference type="EC" id="2.1.1.320" evidence="7"/>
<evidence type="ECO:0000313" key="9">
    <source>
        <dbReference type="EMBL" id="CDQ68539.1"/>
    </source>
</evidence>
<organism evidence="9 10">
    <name type="scientific">Oncorhynchus mykiss</name>
    <name type="common">Rainbow trout</name>
    <name type="synonym">Salmo gairdneri</name>
    <dbReference type="NCBI Taxonomy" id="8022"/>
    <lineage>
        <taxon>Eukaryota</taxon>
        <taxon>Metazoa</taxon>
        <taxon>Chordata</taxon>
        <taxon>Craniata</taxon>
        <taxon>Vertebrata</taxon>
        <taxon>Euteleostomi</taxon>
        <taxon>Actinopterygii</taxon>
        <taxon>Neopterygii</taxon>
        <taxon>Teleostei</taxon>
        <taxon>Protacanthopterygii</taxon>
        <taxon>Salmoniformes</taxon>
        <taxon>Salmonidae</taxon>
        <taxon>Salmoninae</taxon>
        <taxon>Oncorhynchus</taxon>
    </lineage>
</organism>
<comment type="function">
    <text evidence="7">Arginine methyltransferase involved in the assembly or stability of mitochondrial NADH:ubiquinone oxidoreductase complex (complex I).</text>
</comment>
<comment type="similarity">
    <text evidence="2 7">Belongs to the NDUFAF7 family.</text>
</comment>
<evidence type="ECO:0000256" key="3">
    <source>
        <dbReference type="ARBA" id="ARBA00022603"/>
    </source>
</evidence>
<name>A0A060WTY5_ONCMY</name>
<evidence type="ECO:0000256" key="1">
    <source>
        <dbReference type="ARBA" id="ARBA00004173"/>
    </source>
</evidence>
<evidence type="ECO:0000313" key="10">
    <source>
        <dbReference type="Proteomes" id="UP000193380"/>
    </source>
</evidence>
<evidence type="ECO:0000256" key="7">
    <source>
        <dbReference type="RuleBase" id="RU364114"/>
    </source>
</evidence>
<proteinExistence type="inferred from homology"/>
<dbReference type="STRING" id="8022.A0A060WTY5"/>
<dbReference type="GO" id="GO:0005739">
    <property type="term" value="C:mitochondrion"/>
    <property type="evidence" value="ECO:0007669"/>
    <property type="project" value="UniProtKB-SubCell"/>
</dbReference>
<reference evidence="9" key="1">
    <citation type="journal article" date="2014" name="Nat. Commun.">
        <title>The rainbow trout genome provides novel insights into evolution after whole-genome duplication in vertebrates.</title>
        <authorList>
            <person name="Berthelot C."/>
            <person name="Brunet F."/>
            <person name="Chalopin D."/>
            <person name="Juanchich A."/>
            <person name="Bernard M."/>
            <person name="Noel B."/>
            <person name="Bento P."/>
            <person name="Da Silva C."/>
            <person name="Labadie K."/>
            <person name="Alberti A."/>
            <person name="Aury J.M."/>
            <person name="Louis A."/>
            <person name="Dehais P."/>
            <person name="Bardou P."/>
            <person name="Montfort J."/>
            <person name="Klopp C."/>
            <person name="Cabau C."/>
            <person name="Gaspin C."/>
            <person name="Thorgaard G.H."/>
            <person name="Boussaha M."/>
            <person name="Quillet E."/>
            <person name="Guyomard R."/>
            <person name="Galiana D."/>
            <person name="Bobe J."/>
            <person name="Volff J.N."/>
            <person name="Genet C."/>
            <person name="Wincker P."/>
            <person name="Jaillon O."/>
            <person name="Roest Crollius H."/>
            <person name="Guiguen Y."/>
        </authorList>
    </citation>
    <scope>NUCLEOTIDE SEQUENCE [LARGE SCALE GENOMIC DNA]</scope>
</reference>
<keyword evidence="4 7" id="KW-0808">Transferase</keyword>
<evidence type="ECO:0000256" key="4">
    <source>
        <dbReference type="ARBA" id="ARBA00022679"/>
    </source>
</evidence>
<reference evidence="9" key="2">
    <citation type="submission" date="2014-03" db="EMBL/GenBank/DDBJ databases">
        <authorList>
            <person name="Genoscope - CEA"/>
        </authorList>
    </citation>
    <scope>NUCLEOTIDE SEQUENCE</scope>
</reference>
<evidence type="ECO:0000256" key="8">
    <source>
        <dbReference type="SAM" id="MobiDB-lite"/>
    </source>
</evidence>